<organism evidence="2 3">
    <name type="scientific">Acidaminococcus fermentans (strain ATCC 25085 / DSM 20731 / CCUG 9996 / CIP 106432 / VR4)</name>
    <dbReference type="NCBI Taxonomy" id="591001"/>
    <lineage>
        <taxon>Bacteria</taxon>
        <taxon>Bacillati</taxon>
        <taxon>Bacillota</taxon>
        <taxon>Negativicutes</taxon>
        <taxon>Acidaminococcales</taxon>
        <taxon>Acidaminococcaceae</taxon>
        <taxon>Acidaminococcus</taxon>
    </lineage>
</organism>
<dbReference type="GeneID" id="78334853"/>
<dbReference type="KEGG" id="afn:Acfer_1141"/>
<reference evidence="2 3" key="1">
    <citation type="journal article" date="2010" name="Stand. Genomic Sci.">
        <title>Complete genome sequence of Acidaminococcus fermentans type strain (VR4).</title>
        <authorList>
            <person name="Chang Y.J."/>
            <person name="Pukall R."/>
            <person name="Saunders E."/>
            <person name="Lapidus A."/>
            <person name="Copeland A."/>
            <person name="Nolan M."/>
            <person name="Glavina Del Rio T."/>
            <person name="Lucas S."/>
            <person name="Chen F."/>
            <person name="Tice H."/>
            <person name="Cheng J.F."/>
            <person name="Han C."/>
            <person name="Detter J.C."/>
            <person name="Bruce D."/>
            <person name="Goodwin L."/>
            <person name="Pitluck S."/>
            <person name="Mikhailova N."/>
            <person name="Liolios K."/>
            <person name="Pati A."/>
            <person name="Ivanova N."/>
            <person name="Mavromatis K."/>
            <person name="Chen A."/>
            <person name="Palaniappan K."/>
            <person name="Land M."/>
            <person name="Hauser L."/>
            <person name="Jeffries C.D."/>
            <person name="Brettin T."/>
            <person name="Rohde M."/>
            <person name="Goker M."/>
            <person name="Bristow J."/>
            <person name="Eisen J.A."/>
            <person name="Markowitz V."/>
            <person name="Hugenholtz P."/>
            <person name="Kyrpides N.C."/>
            <person name="Klenk H.P."/>
        </authorList>
    </citation>
    <scope>NUCLEOTIDE SEQUENCE [LARGE SCALE GENOMIC DNA]</scope>
    <source>
        <strain evidence="3">ATCC 25085 / DSM 20731 / CCUG 9996 / CIP 106432 / VR4</strain>
    </source>
</reference>
<gene>
    <name evidence="2" type="ordered locus">Acfer_1141</name>
</gene>
<sequence>MEVRADWPVRSGPSAFCWFHYTVEKLPKVVVEAGAVYVLEYEVKTDTWSLFRLEKVNNTISGREFVEERFICPEGYVSDNHLWFWNAVIIILWIAGVLFMKYG</sequence>
<evidence type="ECO:0000256" key="1">
    <source>
        <dbReference type="SAM" id="Phobius"/>
    </source>
</evidence>
<dbReference type="EMBL" id="CP001859">
    <property type="protein sequence ID" value="ADB47507.1"/>
    <property type="molecule type" value="Genomic_DNA"/>
</dbReference>
<evidence type="ECO:0000313" key="3">
    <source>
        <dbReference type="Proteomes" id="UP000001902"/>
    </source>
</evidence>
<dbReference type="HOGENOM" id="CLU_2257598_0_0_9"/>
<protein>
    <submittedName>
        <fullName evidence="2">Uncharacterized protein</fullName>
    </submittedName>
</protein>
<name>D2RKA5_ACIFV</name>
<keyword evidence="1" id="KW-0472">Membrane</keyword>
<dbReference type="eggNOG" id="ENOG50341Q3">
    <property type="taxonomic scope" value="Bacteria"/>
</dbReference>
<keyword evidence="1" id="KW-0812">Transmembrane</keyword>
<accession>D2RKA5</accession>
<dbReference type="Proteomes" id="UP000001902">
    <property type="component" value="Chromosome"/>
</dbReference>
<dbReference type="OrthoDB" id="9947467at2"/>
<dbReference type="AlphaFoldDB" id="D2RKA5"/>
<keyword evidence="3" id="KW-1185">Reference proteome</keyword>
<dbReference type="RefSeq" id="WP_012938496.1">
    <property type="nucleotide sequence ID" value="NC_013740.1"/>
</dbReference>
<keyword evidence="1" id="KW-1133">Transmembrane helix</keyword>
<evidence type="ECO:0000313" key="2">
    <source>
        <dbReference type="EMBL" id="ADB47507.1"/>
    </source>
</evidence>
<proteinExistence type="predicted"/>
<feature type="transmembrane region" description="Helical" evidence="1">
    <location>
        <begin position="83"/>
        <end position="100"/>
    </location>
</feature>